<evidence type="ECO:0008006" key="4">
    <source>
        <dbReference type="Google" id="ProtNLM"/>
    </source>
</evidence>
<keyword evidence="3" id="KW-1185">Reference proteome</keyword>
<sequence>MTAVAQLPRRGSTTARARTEAFLVAAGLATAPNGRPAGQTSQQAADARRAAAERRRAAVRAVPDRRKDPFRLAAPLVAALAVTIVVLGVLGVVALNALAAEASFEARALEQEISDLTLHHDDLVAAVAQLESPNRVRDVALGQLGLMEPEVPGFLEIDPADMPAPQPKPMVRTGS</sequence>
<name>A0A346XZJ2_9ACTN</name>
<gene>
    <name evidence="2" type="ORF">DVS28_a2960</name>
</gene>
<dbReference type="EMBL" id="CP031165">
    <property type="protein sequence ID" value="AXV07639.1"/>
    <property type="molecule type" value="Genomic_DNA"/>
</dbReference>
<keyword evidence="1" id="KW-1133">Transmembrane helix</keyword>
<dbReference type="Proteomes" id="UP000264006">
    <property type="component" value="Chromosome"/>
</dbReference>
<dbReference type="KEGG" id="euz:DVS28_a2960"/>
<evidence type="ECO:0000313" key="3">
    <source>
        <dbReference type="Proteomes" id="UP000264006"/>
    </source>
</evidence>
<accession>A0A346XZJ2</accession>
<reference evidence="2 3" key="1">
    <citation type="submission" date="2018-09" db="EMBL/GenBank/DDBJ databases">
        <title>Complete genome sequence of Euzebya sp. DY32-46 isolated from seawater of Pacific Ocean.</title>
        <authorList>
            <person name="Xu L."/>
            <person name="Wu Y.-H."/>
            <person name="Xu X.-W."/>
        </authorList>
    </citation>
    <scope>NUCLEOTIDE SEQUENCE [LARGE SCALE GENOMIC DNA]</scope>
    <source>
        <strain evidence="2 3">DY32-46</strain>
    </source>
</reference>
<dbReference type="RefSeq" id="WP_114592099.1">
    <property type="nucleotide sequence ID" value="NZ_CP031165.1"/>
</dbReference>
<organism evidence="2 3">
    <name type="scientific">Euzebya pacifica</name>
    <dbReference type="NCBI Taxonomy" id="1608957"/>
    <lineage>
        <taxon>Bacteria</taxon>
        <taxon>Bacillati</taxon>
        <taxon>Actinomycetota</taxon>
        <taxon>Nitriliruptoria</taxon>
        <taxon>Euzebyales</taxon>
    </lineage>
</organism>
<keyword evidence="1" id="KW-0812">Transmembrane</keyword>
<protein>
    <recommendedName>
        <fullName evidence="4">Cell division protein FtsL</fullName>
    </recommendedName>
</protein>
<feature type="transmembrane region" description="Helical" evidence="1">
    <location>
        <begin position="72"/>
        <end position="95"/>
    </location>
</feature>
<proteinExistence type="predicted"/>
<evidence type="ECO:0000256" key="1">
    <source>
        <dbReference type="SAM" id="Phobius"/>
    </source>
</evidence>
<dbReference type="OrthoDB" id="9835644at2"/>
<keyword evidence="1" id="KW-0472">Membrane</keyword>
<evidence type="ECO:0000313" key="2">
    <source>
        <dbReference type="EMBL" id="AXV07639.1"/>
    </source>
</evidence>
<dbReference type="AlphaFoldDB" id="A0A346XZJ2"/>